<accession>A0ABR7Y868</accession>
<dbReference type="EMBL" id="JACNYK010000006">
    <property type="protein sequence ID" value="MBD1427452.1"/>
    <property type="molecule type" value="Genomic_DNA"/>
</dbReference>
<keyword evidence="7" id="KW-1185">Reference proteome</keyword>
<name>A0ABR7Y868_9SPHI</name>
<proteinExistence type="inferred from homology"/>
<sequence length="414" mass="46071">MIMNKIPIQFFLILIGVLVGFSSCEKEGVPKEKPDTPSNRDSLDNELLEAPPTHTQLKLFDGGTEEYHSYRIPSLIRTATGTLIAFAEGRKGNNRDYGNIDLVYKTSKDNGKTWSALKTVVSEGDGTWGNPTAVVDESNGRVWLFMSWNSGYHNQSGTDGFERIDSWGERKVFASYSDNDGNSWSSPVDLTSTLLPRNYTWDAMGPGIGIQKTQVEAVGRLIIPAIGRNIYSDDHGQTWKYQLLASGTSEGTIIEKTNGGLIRNDRPVRAQWELSKTRRVATGTISNFSNWTSDVTLPDPANQASILRFTWNRNRILFLNSASTTTRGRMLVRLSYDEGKTWPIDRRVYDSLTEQQAQGQGKGGYSSMVKTKDSEIGALIEINENSGSSETSNRSIDFHKFNLTWVLNGSAEPK</sequence>
<evidence type="ECO:0000313" key="6">
    <source>
        <dbReference type="EMBL" id="MBD1427452.1"/>
    </source>
</evidence>
<feature type="compositionally biased region" description="Basic and acidic residues" evidence="4">
    <location>
        <begin position="26"/>
        <end position="35"/>
    </location>
</feature>
<dbReference type="SUPFAM" id="SSF50939">
    <property type="entry name" value="Sialidases"/>
    <property type="match status" value="1"/>
</dbReference>
<protein>
    <recommendedName>
        <fullName evidence="3">exo-alpha-sialidase</fullName>
        <ecNumber evidence="3">3.2.1.18</ecNumber>
    </recommendedName>
</protein>
<dbReference type="PANTHER" id="PTHR10628:SF30">
    <property type="entry name" value="EXO-ALPHA-SIALIDASE"/>
    <property type="match status" value="1"/>
</dbReference>
<organism evidence="6 7">
    <name type="scientific">Sphingobacterium arenae</name>
    <dbReference type="NCBI Taxonomy" id="1280598"/>
    <lineage>
        <taxon>Bacteria</taxon>
        <taxon>Pseudomonadati</taxon>
        <taxon>Bacteroidota</taxon>
        <taxon>Sphingobacteriia</taxon>
        <taxon>Sphingobacteriales</taxon>
        <taxon>Sphingobacteriaceae</taxon>
        <taxon>Sphingobacterium</taxon>
    </lineage>
</organism>
<evidence type="ECO:0000256" key="1">
    <source>
        <dbReference type="ARBA" id="ARBA00000427"/>
    </source>
</evidence>
<evidence type="ECO:0000256" key="3">
    <source>
        <dbReference type="ARBA" id="ARBA00012733"/>
    </source>
</evidence>
<dbReference type="PANTHER" id="PTHR10628">
    <property type="entry name" value="SIALIDASE"/>
    <property type="match status" value="1"/>
</dbReference>
<reference evidence="6 7" key="1">
    <citation type="submission" date="2020-08" db="EMBL/GenBank/DDBJ databases">
        <title>Sphingobacterium sp. DN00404 isolated from aquaculture water.</title>
        <authorList>
            <person name="Zhang M."/>
        </authorList>
    </citation>
    <scope>NUCLEOTIDE SEQUENCE [LARGE SCALE GENOMIC DNA]</scope>
    <source>
        <strain evidence="6 7">KCTC 32294</strain>
    </source>
</reference>
<evidence type="ECO:0000256" key="2">
    <source>
        <dbReference type="ARBA" id="ARBA00009348"/>
    </source>
</evidence>
<dbReference type="EC" id="3.2.1.18" evidence="3"/>
<dbReference type="InterPro" id="IPR036278">
    <property type="entry name" value="Sialidase_sf"/>
</dbReference>
<dbReference type="InterPro" id="IPR026856">
    <property type="entry name" value="Sialidase_fam"/>
</dbReference>
<dbReference type="Pfam" id="PF13088">
    <property type="entry name" value="BNR_2"/>
    <property type="match status" value="1"/>
</dbReference>
<feature type="region of interest" description="Disordered" evidence="4">
    <location>
        <begin position="26"/>
        <end position="48"/>
    </location>
</feature>
<evidence type="ECO:0000259" key="5">
    <source>
        <dbReference type="Pfam" id="PF13088"/>
    </source>
</evidence>
<evidence type="ECO:0000313" key="7">
    <source>
        <dbReference type="Proteomes" id="UP000606494"/>
    </source>
</evidence>
<dbReference type="Gene3D" id="2.120.10.10">
    <property type="match status" value="1"/>
</dbReference>
<comment type="similarity">
    <text evidence="2">Belongs to the glycosyl hydrolase 33 family.</text>
</comment>
<dbReference type="Proteomes" id="UP000606494">
    <property type="component" value="Unassembled WGS sequence"/>
</dbReference>
<comment type="catalytic activity">
    <reaction evidence="1">
        <text>Hydrolysis of alpha-(2-&gt;3)-, alpha-(2-&gt;6)-, alpha-(2-&gt;8)- glycosidic linkages of terminal sialic acid residues in oligosaccharides, glycoproteins, glycolipids, colominic acid and synthetic substrates.</text>
        <dbReference type="EC" id="3.2.1.18"/>
    </reaction>
</comment>
<dbReference type="CDD" id="cd15482">
    <property type="entry name" value="Sialidase_non-viral"/>
    <property type="match status" value="1"/>
</dbReference>
<feature type="domain" description="Sialidase" evidence="5">
    <location>
        <begin position="81"/>
        <end position="375"/>
    </location>
</feature>
<comment type="caution">
    <text evidence="6">The sequence shown here is derived from an EMBL/GenBank/DDBJ whole genome shotgun (WGS) entry which is preliminary data.</text>
</comment>
<dbReference type="RefSeq" id="WP_190310602.1">
    <property type="nucleotide sequence ID" value="NZ_JACNYK010000006.1"/>
</dbReference>
<dbReference type="InterPro" id="IPR011040">
    <property type="entry name" value="Sialidase"/>
</dbReference>
<gene>
    <name evidence="6" type="ORF">H8B17_17885</name>
</gene>
<evidence type="ECO:0000256" key="4">
    <source>
        <dbReference type="SAM" id="MobiDB-lite"/>
    </source>
</evidence>
<dbReference type="PROSITE" id="PS51257">
    <property type="entry name" value="PROKAR_LIPOPROTEIN"/>
    <property type="match status" value="1"/>
</dbReference>